<dbReference type="Gene3D" id="3.90.850.10">
    <property type="entry name" value="Fumarylacetoacetase-like, C-terminal domain"/>
    <property type="match status" value="1"/>
</dbReference>
<dbReference type="GO" id="GO:0018773">
    <property type="term" value="F:acetylpyruvate hydrolase activity"/>
    <property type="evidence" value="ECO:0007669"/>
    <property type="project" value="TreeGrafter"/>
</dbReference>
<organism evidence="3">
    <name type="scientific">marine metagenome</name>
    <dbReference type="NCBI Taxonomy" id="408172"/>
    <lineage>
        <taxon>unclassified sequences</taxon>
        <taxon>metagenomes</taxon>
        <taxon>ecological metagenomes</taxon>
    </lineage>
</organism>
<dbReference type="InterPro" id="IPR036663">
    <property type="entry name" value="Fumarylacetoacetase_C_sf"/>
</dbReference>
<dbReference type="AlphaFoldDB" id="A0A382EAY8"/>
<dbReference type="Pfam" id="PF01557">
    <property type="entry name" value="FAA_hydrolase"/>
    <property type="match status" value="1"/>
</dbReference>
<keyword evidence="1" id="KW-0479">Metal-binding</keyword>
<evidence type="ECO:0000256" key="1">
    <source>
        <dbReference type="ARBA" id="ARBA00022723"/>
    </source>
</evidence>
<evidence type="ECO:0000313" key="3">
    <source>
        <dbReference type="EMBL" id="SVB47131.1"/>
    </source>
</evidence>
<dbReference type="GO" id="GO:0046872">
    <property type="term" value="F:metal ion binding"/>
    <property type="evidence" value="ECO:0007669"/>
    <property type="project" value="UniProtKB-KW"/>
</dbReference>
<accession>A0A382EAY8</accession>
<sequence length="217" mass="23657">MSFPFLTPDTVTLPIRGSEDIFPVNHIYCVGRNYREHAREMGADEKKPPFFFSKPNWAISPSGENVAYPPNTNDLQHEVELVLAVGPEQEIYGFAVGVDLTRRDLQAQAKKDGKPWFQGKCFPGAAPVSEIVPIGDGTDLSDLRLELSVNGELRQTGFCGDMIWSPVEIVGQLKNEISLKAGDLIFSGTPSGVGTLKRGDSIVSSIPGMVEFAFSIV</sequence>
<proteinExistence type="predicted"/>
<protein>
    <recommendedName>
        <fullName evidence="2">Fumarylacetoacetase-like C-terminal domain-containing protein</fullName>
    </recommendedName>
</protein>
<dbReference type="EMBL" id="UINC01043296">
    <property type="protein sequence ID" value="SVB47131.1"/>
    <property type="molecule type" value="Genomic_DNA"/>
</dbReference>
<gene>
    <name evidence="3" type="ORF">METZ01_LOCUS199985</name>
</gene>
<feature type="domain" description="Fumarylacetoacetase-like C-terminal" evidence="2">
    <location>
        <begin position="27"/>
        <end position="213"/>
    </location>
</feature>
<evidence type="ECO:0000259" key="2">
    <source>
        <dbReference type="Pfam" id="PF01557"/>
    </source>
</evidence>
<dbReference type="InterPro" id="IPR011234">
    <property type="entry name" value="Fumarylacetoacetase-like_C"/>
</dbReference>
<dbReference type="SUPFAM" id="SSF56529">
    <property type="entry name" value="FAH"/>
    <property type="match status" value="1"/>
</dbReference>
<dbReference type="PANTHER" id="PTHR11820">
    <property type="entry name" value="ACYLPYRUVASE"/>
    <property type="match status" value="1"/>
</dbReference>
<reference evidence="3" key="1">
    <citation type="submission" date="2018-05" db="EMBL/GenBank/DDBJ databases">
        <authorList>
            <person name="Lanie J.A."/>
            <person name="Ng W.-L."/>
            <person name="Kazmierczak K.M."/>
            <person name="Andrzejewski T.M."/>
            <person name="Davidsen T.M."/>
            <person name="Wayne K.J."/>
            <person name="Tettelin H."/>
            <person name="Glass J.I."/>
            <person name="Rusch D."/>
            <person name="Podicherti R."/>
            <person name="Tsui H.-C.T."/>
            <person name="Winkler M.E."/>
        </authorList>
    </citation>
    <scope>NUCLEOTIDE SEQUENCE</scope>
</reference>
<name>A0A382EAY8_9ZZZZ</name>
<dbReference type="PANTHER" id="PTHR11820:SF90">
    <property type="entry name" value="FLUTATHIONE S-TRANSFERASE"/>
    <property type="match status" value="1"/>
</dbReference>